<accession>A0ABR2V1T9</accession>
<protein>
    <submittedName>
        <fullName evidence="2">Uncharacterized protein</fullName>
    </submittedName>
</protein>
<name>A0ABR2V1T9_9PEZI</name>
<reference evidence="2 3" key="1">
    <citation type="journal article" date="2024" name="J. Plant Pathol.">
        <title>Sequence and assembly of the genome of Seiridium unicorne, isolate CBS 538.82, causal agent of cypress canker disease.</title>
        <authorList>
            <person name="Scali E."/>
            <person name="Rocca G.D."/>
            <person name="Danti R."/>
            <person name="Garbelotto M."/>
            <person name="Barberini S."/>
            <person name="Baroncelli R."/>
            <person name="Emiliani G."/>
        </authorList>
    </citation>
    <scope>NUCLEOTIDE SEQUENCE [LARGE SCALE GENOMIC DNA]</scope>
    <source>
        <strain evidence="2 3">BM-138-508</strain>
    </source>
</reference>
<dbReference type="Proteomes" id="UP001408356">
    <property type="component" value="Unassembled WGS sequence"/>
</dbReference>
<evidence type="ECO:0000313" key="2">
    <source>
        <dbReference type="EMBL" id="KAK9420651.1"/>
    </source>
</evidence>
<feature type="region of interest" description="Disordered" evidence="1">
    <location>
        <begin position="28"/>
        <end position="49"/>
    </location>
</feature>
<organism evidence="2 3">
    <name type="scientific">Seiridium unicorne</name>
    <dbReference type="NCBI Taxonomy" id="138068"/>
    <lineage>
        <taxon>Eukaryota</taxon>
        <taxon>Fungi</taxon>
        <taxon>Dikarya</taxon>
        <taxon>Ascomycota</taxon>
        <taxon>Pezizomycotina</taxon>
        <taxon>Sordariomycetes</taxon>
        <taxon>Xylariomycetidae</taxon>
        <taxon>Amphisphaeriales</taxon>
        <taxon>Sporocadaceae</taxon>
        <taxon>Seiridium</taxon>
    </lineage>
</organism>
<gene>
    <name evidence="2" type="ORF">SUNI508_00742</name>
</gene>
<keyword evidence="3" id="KW-1185">Reference proteome</keyword>
<proteinExistence type="predicted"/>
<evidence type="ECO:0000313" key="3">
    <source>
        <dbReference type="Proteomes" id="UP001408356"/>
    </source>
</evidence>
<sequence>MRSLPIYRLDEGFDGVLKEMFLAKPVSREDGAEESTRNHPYGALVGNGSGGPTKEAVRCRVVQADACELERLAPWVLDSVRLECRPPRSPLELGRRQQQLPIGQALLSCQSPGGAGSCESAVQRPSSTRTVAASSSQAHPVTATMPVRAKAGRERGGRLGSSNTLARVALCNMTPALYDPIIETGAMASQTAGRGDMPVVLHCINEILSPTAAIAIRATTS</sequence>
<dbReference type="EMBL" id="JARVKF010000223">
    <property type="protein sequence ID" value="KAK9420651.1"/>
    <property type="molecule type" value="Genomic_DNA"/>
</dbReference>
<comment type="caution">
    <text evidence="2">The sequence shown here is derived from an EMBL/GenBank/DDBJ whole genome shotgun (WGS) entry which is preliminary data.</text>
</comment>
<evidence type="ECO:0000256" key="1">
    <source>
        <dbReference type="SAM" id="MobiDB-lite"/>
    </source>
</evidence>
<feature type="compositionally biased region" description="Basic and acidic residues" evidence="1">
    <location>
        <begin position="28"/>
        <end position="37"/>
    </location>
</feature>